<dbReference type="AlphaFoldDB" id="A0A381PVX1"/>
<organism evidence="2">
    <name type="scientific">marine metagenome</name>
    <dbReference type="NCBI Taxonomy" id="408172"/>
    <lineage>
        <taxon>unclassified sequences</taxon>
        <taxon>metagenomes</taxon>
        <taxon>ecological metagenomes</taxon>
    </lineage>
</organism>
<reference evidence="2" key="1">
    <citation type="submission" date="2018-05" db="EMBL/GenBank/DDBJ databases">
        <authorList>
            <person name="Lanie J.A."/>
            <person name="Ng W.-L."/>
            <person name="Kazmierczak K.M."/>
            <person name="Andrzejewski T.M."/>
            <person name="Davidsen T.M."/>
            <person name="Wayne K.J."/>
            <person name="Tettelin H."/>
            <person name="Glass J.I."/>
            <person name="Rusch D."/>
            <person name="Podicherti R."/>
            <person name="Tsui H.-C.T."/>
            <person name="Winkler M.E."/>
        </authorList>
    </citation>
    <scope>NUCLEOTIDE SEQUENCE</scope>
</reference>
<dbReference type="InterPro" id="IPR006204">
    <property type="entry name" value="GHMP_kinase_N_dom"/>
</dbReference>
<sequence length="325" mass="34370">MATKLGRGQCGAHLTLLFTVDDSANNPEEQGSVGAGLCLEDGTEAIAKGEEGGPSLVVSFLSGEYETTMYDDVLEVLCSEIPEAGELAWELSIRMGLPASQGFGMSASGAIAAAMAFQRALGIPHEECLRRSFLVAHIVERKNSSGLGDTTALAAGGVERRLVAGSPFSGPMLDNGPGESEGWTLNTPVLLSWKADTGMHTSQYIDDPGWKDRISRAGKEQMDKLSVGVWDQYRWSELIESSHSFADASGLLADSSRSALLSIVNRAITAANLSEVVSPLLCMLGESVVIVPRDAGSGGNFFDRLSEELENVGLSILRSRVGSVT</sequence>
<dbReference type="InterPro" id="IPR014721">
    <property type="entry name" value="Ribsml_uS5_D2-typ_fold_subgr"/>
</dbReference>
<dbReference type="PANTHER" id="PTHR42282">
    <property type="entry name" value="PANTOATE KINASE-RELATED"/>
    <property type="match status" value="1"/>
</dbReference>
<dbReference type="GO" id="GO:0005524">
    <property type="term" value="F:ATP binding"/>
    <property type="evidence" value="ECO:0007669"/>
    <property type="project" value="InterPro"/>
</dbReference>
<accession>A0A381PVX1</accession>
<evidence type="ECO:0000259" key="1">
    <source>
        <dbReference type="Pfam" id="PF00288"/>
    </source>
</evidence>
<dbReference type="PANTHER" id="PTHR42282:SF1">
    <property type="entry name" value="PANTOATE KINASE"/>
    <property type="match status" value="1"/>
</dbReference>
<gene>
    <name evidence="2" type="ORF">METZ01_LOCUS23914</name>
</gene>
<dbReference type="Gene3D" id="3.30.230.10">
    <property type="match status" value="1"/>
</dbReference>
<dbReference type="HAMAP" id="MF_02223">
    <property type="entry name" value="Pantoate_kinase"/>
    <property type="match status" value="1"/>
</dbReference>
<dbReference type="Pfam" id="PF00288">
    <property type="entry name" value="GHMP_kinases_N"/>
    <property type="match status" value="1"/>
</dbReference>
<proteinExistence type="inferred from homology"/>
<dbReference type="EMBL" id="UINC01001109">
    <property type="protein sequence ID" value="SUZ71060.1"/>
    <property type="molecule type" value="Genomic_DNA"/>
</dbReference>
<protein>
    <recommendedName>
        <fullName evidence="1">GHMP kinase N-terminal domain-containing protein</fullName>
    </recommendedName>
</protein>
<evidence type="ECO:0000313" key="2">
    <source>
        <dbReference type="EMBL" id="SUZ71060.1"/>
    </source>
</evidence>
<feature type="domain" description="GHMP kinase N-terminal" evidence="1">
    <location>
        <begin position="82"/>
        <end position="157"/>
    </location>
</feature>
<name>A0A381PVX1_9ZZZZ</name>
<dbReference type="InterPro" id="IPR012043">
    <property type="entry name" value="PoK"/>
</dbReference>